<dbReference type="GO" id="GO:0003723">
    <property type="term" value="F:RNA binding"/>
    <property type="evidence" value="ECO:0007669"/>
    <property type="project" value="UniProtKB-KW"/>
</dbReference>
<dbReference type="SUPFAM" id="SSF56091">
    <property type="entry name" value="DNA ligase/mRNA capping enzyme, catalytic domain"/>
    <property type="match status" value="1"/>
</dbReference>
<evidence type="ECO:0000256" key="2">
    <source>
        <dbReference type="ARBA" id="ARBA00022603"/>
    </source>
</evidence>
<dbReference type="Gene3D" id="3.30.470.30">
    <property type="entry name" value="DNA ligase/mRNA capping enzyme"/>
    <property type="match status" value="1"/>
</dbReference>
<sequence length="1140" mass="133051">MANKENNMEILLSKYLEYTPSDTNINKELEVRFNTRKFDNAIQKMDFDRVAQKLISMGFTSPNLNGSYFMRVSSQYDSHNKAISEIRAEVLGIDNIQQICKTNRLPENALVRFQKKSVVESKSQKLLPINNVEFQFRMAFNLEEDMKSNHPFIKNQYLEKFESLKKYYRYINRVEFSHPDFPILCHMSIVKSSKKNDKNDIVYERSIQHTDIFKNTETYEIELELDNDRIQSDKEKYDVSSIMKQIRLAIKYVLCGLQNTKYPVSYKTMYAIEQQYKEIILRMPKEKMKYKLIPRQFIGPGSITLQRKHVAPIDPDSRDPNIRNKYCVTEKADGERRLLYISGNGIIFAITTNMNIIATGTRTKNNKLFHSLLDCEYIQKDKNDEVIDLYAGFDIYYINKKEYRDLPFMDSNDVNKSRHGLMDKFVRILKPESVMPGQPSPIRIELKQFYFSGNIFQDNKNILDKINDDLFEYETDGLVFTPMDISLPRDYVKKTWDKSFKWKPPQFNTIDFLVKMKDDVKTEYIEDSISSYKTLTLMCGFQENESGYLHPCADVLDDLKVEDIIGNAKRGAKTDFNAGYKPQKFFPTKPYDHQAHLCNVGVVNNMGVDVVKTEDNEVIEDNMIVECYYDFSRPKLWKWVPLRVRYDKTRELRNGQKNYGNGYQVANSNWQSIHHPLDEKMMSTGQNIPEIEDDDTYYNRENKRDFTASLRDFHNKVVKRMLIENVSNVGDMLIDYAVGKGGDFPKWIQSKLSFVFGIDKSKDNIENHIDGACARFLNYKKSLDVYPDALFVPGDSGKRIITLDAIDEDNEESIYKHVTNAVFNKGTKDLHKIGKAALRHYGKAKDGFHISSCQFALHYFFESVTSLENFIQNIVDTTRIGGYFICTSYDGKKMFNHLSKRKKGESEVLKHANGEKMWEVIKQYDFDEFNDDASCIGYGIDVYQDTINKMFREYLVNYDYFFQILEKYGFKLLTPDESKEINLPSSFGSFEELHRQLQIDIEKGITKSHQIGRALHMNKEEKQISFFNSYFVCKKVRHETTPVRLIDSIIDEEDQILMSSYVNSLEKEDKQSNNGTMDEEKEEPAPKITIEDPFSPLQMSESTTNNEELPEKITIKKKPGRKKKEVAKETKTKDNTSVKK</sequence>
<dbReference type="PROSITE" id="PS51562">
    <property type="entry name" value="RNA_CAP0_MT"/>
    <property type="match status" value="1"/>
</dbReference>
<dbReference type="InterPro" id="IPR029063">
    <property type="entry name" value="SAM-dependent_MTases_sf"/>
</dbReference>
<dbReference type="GO" id="GO:0004484">
    <property type="term" value="F:mRNA guanylyltransferase activity"/>
    <property type="evidence" value="ECO:0007669"/>
    <property type="project" value="InterPro"/>
</dbReference>
<dbReference type="Pfam" id="PF01331">
    <property type="entry name" value="mRNA_cap_enzyme"/>
    <property type="match status" value="1"/>
</dbReference>
<reference evidence="8" key="1">
    <citation type="journal article" date="2020" name="Nature">
        <title>Giant virus diversity and host interactions through global metagenomics.</title>
        <authorList>
            <person name="Schulz F."/>
            <person name="Roux S."/>
            <person name="Paez-Espino D."/>
            <person name="Jungbluth S."/>
            <person name="Walsh D.A."/>
            <person name="Denef V.J."/>
            <person name="McMahon K.D."/>
            <person name="Konstantinidis K.T."/>
            <person name="Eloe-Fadrosh E.A."/>
            <person name="Kyrpides N.C."/>
            <person name="Woyke T."/>
        </authorList>
    </citation>
    <scope>NUCLEOTIDE SEQUENCE</scope>
    <source>
        <strain evidence="8">GVMAG-M-3300001348-25</strain>
    </source>
</reference>
<feature type="compositionally biased region" description="Basic and acidic residues" evidence="6">
    <location>
        <begin position="1126"/>
        <end position="1140"/>
    </location>
</feature>
<dbReference type="InterPro" id="IPR039753">
    <property type="entry name" value="RG7MT1"/>
</dbReference>
<keyword evidence="5" id="KW-0694">RNA-binding</keyword>
<feature type="compositionally biased region" description="Basic residues" evidence="6">
    <location>
        <begin position="1115"/>
        <end position="1125"/>
    </location>
</feature>
<dbReference type="InterPro" id="IPR004971">
    <property type="entry name" value="mRNA_G-N7_MeTrfase_dom"/>
</dbReference>
<dbReference type="Pfam" id="PF03291">
    <property type="entry name" value="mRNA_G-N7_MeTrfase"/>
    <property type="match status" value="1"/>
</dbReference>
<feature type="compositionally biased region" description="Polar residues" evidence="6">
    <location>
        <begin position="1097"/>
        <end position="1107"/>
    </location>
</feature>
<keyword evidence="2" id="KW-0489">Methyltransferase</keyword>
<keyword evidence="3" id="KW-0808">Transferase</keyword>
<evidence type="ECO:0000256" key="1">
    <source>
        <dbReference type="ARBA" id="ARBA00011926"/>
    </source>
</evidence>
<dbReference type="GO" id="GO:0005634">
    <property type="term" value="C:nucleus"/>
    <property type="evidence" value="ECO:0007669"/>
    <property type="project" value="TreeGrafter"/>
</dbReference>
<dbReference type="GO" id="GO:0005524">
    <property type="term" value="F:ATP binding"/>
    <property type="evidence" value="ECO:0007669"/>
    <property type="project" value="InterPro"/>
</dbReference>
<keyword evidence="4" id="KW-0949">S-adenosyl-L-methionine</keyword>
<dbReference type="InterPro" id="IPR001339">
    <property type="entry name" value="mRNA_cap_enzyme_adenylation"/>
</dbReference>
<dbReference type="AlphaFoldDB" id="A0A6C0EGJ9"/>
<dbReference type="SUPFAM" id="SSF50249">
    <property type="entry name" value="Nucleic acid-binding proteins"/>
    <property type="match status" value="1"/>
</dbReference>
<evidence type="ECO:0000256" key="6">
    <source>
        <dbReference type="SAM" id="MobiDB-lite"/>
    </source>
</evidence>
<evidence type="ECO:0000313" key="8">
    <source>
        <dbReference type="EMBL" id="QHT28254.1"/>
    </source>
</evidence>
<dbReference type="Gene3D" id="3.40.50.150">
    <property type="entry name" value="Vaccinia Virus protein VP39"/>
    <property type="match status" value="1"/>
</dbReference>
<evidence type="ECO:0000256" key="5">
    <source>
        <dbReference type="ARBA" id="ARBA00022884"/>
    </source>
</evidence>
<accession>A0A6C0EGJ9</accession>
<protein>
    <recommendedName>
        <fullName evidence="1">mRNA (guanine-N(7))-methyltransferase</fullName>
        <ecNumber evidence="1">2.1.1.56</ecNumber>
    </recommendedName>
</protein>
<feature type="domain" description="MRNA cap 0 methyltransferase" evidence="7">
    <location>
        <begin position="705"/>
        <end position="1036"/>
    </location>
</feature>
<evidence type="ECO:0000259" key="7">
    <source>
        <dbReference type="PROSITE" id="PS51562"/>
    </source>
</evidence>
<dbReference type="SUPFAM" id="SSF53335">
    <property type="entry name" value="S-adenosyl-L-methionine-dependent methyltransferases"/>
    <property type="match status" value="1"/>
</dbReference>
<evidence type="ECO:0000256" key="3">
    <source>
        <dbReference type="ARBA" id="ARBA00022679"/>
    </source>
</evidence>
<proteinExistence type="predicted"/>
<dbReference type="PANTHER" id="PTHR12189">
    <property type="entry name" value="MRNA GUANINE-7- METHYLTRANSFERASE"/>
    <property type="match status" value="1"/>
</dbReference>
<dbReference type="EMBL" id="MN738854">
    <property type="protein sequence ID" value="QHT28254.1"/>
    <property type="molecule type" value="Genomic_DNA"/>
</dbReference>
<dbReference type="GO" id="GO:0004482">
    <property type="term" value="F:mRNA 5'-cap (guanine-N7-)-methyltransferase activity"/>
    <property type="evidence" value="ECO:0007669"/>
    <property type="project" value="UniProtKB-EC"/>
</dbReference>
<dbReference type="InterPro" id="IPR012340">
    <property type="entry name" value="NA-bd_OB-fold"/>
</dbReference>
<feature type="region of interest" description="Disordered" evidence="6">
    <location>
        <begin position="1064"/>
        <end position="1140"/>
    </location>
</feature>
<dbReference type="Gene3D" id="2.40.50.140">
    <property type="entry name" value="Nucleic acid-binding proteins"/>
    <property type="match status" value="1"/>
</dbReference>
<dbReference type="EC" id="2.1.1.56" evidence="1"/>
<name>A0A6C0EGJ9_9ZZZZ</name>
<dbReference type="PANTHER" id="PTHR12189:SF2">
    <property type="entry name" value="MRNA CAP GUANINE-N7 METHYLTRANSFERASE"/>
    <property type="match status" value="1"/>
</dbReference>
<organism evidence="8">
    <name type="scientific">viral metagenome</name>
    <dbReference type="NCBI Taxonomy" id="1070528"/>
    <lineage>
        <taxon>unclassified sequences</taxon>
        <taxon>metagenomes</taxon>
        <taxon>organismal metagenomes</taxon>
    </lineage>
</organism>
<evidence type="ECO:0000256" key="4">
    <source>
        <dbReference type="ARBA" id="ARBA00022691"/>
    </source>
</evidence>